<gene>
    <name evidence="4" type="ORF">AWOD_II_0826</name>
</gene>
<dbReference type="EC" id="2.7.7.65" evidence="1"/>
<evidence type="ECO:0000256" key="1">
    <source>
        <dbReference type="ARBA" id="ARBA00012528"/>
    </source>
</evidence>
<evidence type="ECO:0000256" key="2">
    <source>
        <dbReference type="ARBA" id="ARBA00034247"/>
    </source>
</evidence>
<dbReference type="InterPro" id="IPR029016">
    <property type="entry name" value="GAF-like_dom_sf"/>
</dbReference>
<dbReference type="Gene3D" id="3.30.450.40">
    <property type="match status" value="1"/>
</dbReference>
<dbReference type="SMART" id="SM00267">
    <property type="entry name" value="GGDEF"/>
    <property type="match status" value="1"/>
</dbReference>
<feature type="domain" description="GGDEF" evidence="3">
    <location>
        <begin position="201"/>
        <end position="326"/>
    </location>
</feature>
<dbReference type="AlphaFoldDB" id="A0A090I7D5"/>
<dbReference type="Proteomes" id="UP000032427">
    <property type="component" value="Chromosome 2"/>
</dbReference>
<protein>
    <recommendedName>
        <fullName evidence="1">diguanylate cyclase</fullName>
        <ecNumber evidence="1">2.7.7.65</ecNumber>
    </recommendedName>
</protein>
<dbReference type="NCBIfam" id="TIGR00254">
    <property type="entry name" value="GGDEF"/>
    <property type="match status" value="1"/>
</dbReference>
<dbReference type="PATRIC" id="fig|80852.17.peg.3612"/>
<dbReference type="CDD" id="cd01949">
    <property type="entry name" value="GGDEF"/>
    <property type="match status" value="1"/>
</dbReference>
<comment type="catalytic activity">
    <reaction evidence="2">
        <text>2 GTP = 3',3'-c-di-GMP + 2 diphosphate</text>
        <dbReference type="Rhea" id="RHEA:24898"/>
        <dbReference type="ChEBI" id="CHEBI:33019"/>
        <dbReference type="ChEBI" id="CHEBI:37565"/>
        <dbReference type="ChEBI" id="CHEBI:58805"/>
        <dbReference type="EC" id="2.7.7.65"/>
    </reaction>
</comment>
<dbReference type="OrthoDB" id="9812358at2"/>
<sequence>MDKNYFELADQYIGVLPEDIDMNLWKNLLESMARLLNSPAVGIIRTSKEGFKNVAMSVSEDINCTPGLLIPYETNVFCKHVYENDETLYVQDASQERRWEDNPEVTKCGFVSYLGIPIHAPNGNVYATLCALDTKPTEYSEDYFKFMDSIRAIVEKELTCLSLIHQCHFLSEHDELTSLFNRRGFYSRVEYLLSITRRYEQSSALVYFDLDNLKTVNDQYGHDKGDELIASFSKALAQQCRAEDVIGRLGGDEFILYCRNINQENLEQLLVRIQSAFFEFANVHDFNQVGFSHGALYFSQQPDSLENLIIEADELMYQEKMRKKAK</sequence>
<reference evidence="5" key="1">
    <citation type="submission" date="2014-09" db="EMBL/GenBank/DDBJ databases">
        <authorList>
            <person name="Hjerde E."/>
        </authorList>
    </citation>
    <scope>NUCLEOTIDE SEQUENCE [LARGE SCALE GENOMIC DNA]</scope>
    <source>
        <strain evidence="5">06/09/139</strain>
    </source>
</reference>
<keyword evidence="5" id="KW-1185">Reference proteome</keyword>
<dbReference type="HOGENOM" id="CLU_000445_11_32_6"/>
<dbReference type="EMBL" id="LN554847">
    <property type="protein sequence ID" value="CED57451.1"/>
    <property type="molecule type" value="Genomic_DNA"/>
</dbReference>
<dbReference type="PANTHER" id="PTHR45138:SF9">
    <property type="entry name" value="DIGUANYLATE CYCLASE DGCM-RELATED"/>
    <property type="match status" value="1"/>
</dbReference>
<dbReference type="InterPro" id="IPR029787">
    <property type="entry name" value="Nucleotide_cyclase"/>
</dbReference>
<dbReference type="GO" id="GO:0052621">
    <property type="term" value="F:diguanylate cyclase activity"/>
    <property type="evidence" value="ECO:0007669"/>
    <property type="project" value="UniProtKB-EC"/>
</dbReference>
<dbReference type="Pfam" id="PF01590">
    <property type="entry name" value="GAF"/>
    <property type="match status" value="1"/>
</dbReference>
<evidence type="ECO:0000313" key="5">
    <source>
        <dbReference type="Proteomes" id="UP000032427"/>
    </source>
</evidence>
<evidence type="ECO:0000259" key="3">
    <source>
        <dbReference type="PROSITE" id="PS50887"/>
    </source>
</evidence>
<dbReference type="InterPro" id="IPR000160">
    <property type="entry name" value="GGDEF_dom"/>
</dbReference>
<dbReference type="SUPFAM" id="SSF55781">
    <property type="entry name" value="GAF domain-like"/>
    <property type="match status" value="1"/>
</dbReference>
<proteinExistence type="predicted"/>
<dbReference type="PROSITE" id="PS50887">
    <property type="entry name" value="GGDEF"/>
    <property type="match status" value="1"/>
</dbReference>
<dbReference type="InterPro" id="IPR043128">
    <property type="entry name" value="Rev_trsase/Diguanyl_cyclase"/>
</dbReference>
<dbReference type="InterPro" id="IPR003018">
    <property type="entry name" value="GAF"/>
</dbReference>
<accession>A0A090I7D5</accession>
<dbReference type="STRING" id="80852.AWOD_II_0826"/>
<name>A0A090I7D5_9GAMM</name>
<dbReference type="Pfam" id="PF00990">
    <property type="entry name" value="GGDEF"/>
    <property type="match status" value="1"/>
</dbReference>
<dbReference type="Gene3D" id="3.30.70.270">
    <property type="match status" value="1"/>
</dbReference>
<evidence type="ECO:0000313" key="4">
    <source>
        <dbReference type="EMBL" id="CED57451.1"/>
    </source>
</evidence>
<organism evidence="4 5">
    <name type="scientific">Aliivibrio wodanis</name>
    <dbReference type="NCBI Taxonomy" id="80852"/>
    <lineage>
        <taxon>Bacteria</taxon>
        <taxon>Pseudomonadati</taxon>
        <taxon>Pseudomonadota</taxon>
        <taxon>Gammaproteobacteria</taxon>
        <taxon>Vibrionales</taxon>
        <taxon>Vibrionaceae</taxon>
        <taxon>Aliivibrio</taxon>
    </lineage>
</organism>
<dbReference type="KEGG" id="awd:AWOD_II_0826"/>
<dbReference type="InterPro" id="IPR050469">
    <property type="entry name" value="Diguanylate_Cyclase"/>
</dbReference>
<dbReference type="SUPFAM" id="SSF55073">
    <property type="entry name" value="Nucleotide cyclase"/>
    <property type="match status" value="1"/>
</dbReference>
<dbReference type="GeneID" id="28543078"/>
<dbReference type="PANTHER" id="PTHR45138">
    <property type="entry name" value="REGULATORY COMPONENTS OF SENSORY TRANSDUCTION SYSTEM"/>
    <property type="match status" value="1"/>
</dbReference>